<dbReference type="Proteomes" id="UP000315469">
    <property type="component" value="Unassembled WGS sequence"/>
</dbReference>
<sequence>MLCLSLSGQRLAQKLDIMAALTAWMKYVWAVQITNVLATPHISWPEKPA</sequence>
<dbReference type="InterPro" id="IPR003458">
    <property type="entry name" value="Phage_T4_Gp38_tail_assem"/>
</dbReference>
<name>A0ABY2ZNW1_9GAMM</name>
<evidence type="ECO:0000313" key="1">
    <source>
        <dbReference type="EMBL" id="TPV43009.1"/>
    </source>
</evidence>
<proteinExistence type="predicted"/>
<dbReference type="Pfam" id="PF02413">
    <property type="entry name" value="Caudo_TAP"/>
    <property type="match status" value="1"/>
</dbReference>
<gene>
    <name evidence="1" type="ORF">FJW02_02345</name>
</gene>
<evidence type="ECO:0000313" key="2">
    <source>
        <dbReference type="Proteomes" id="UP000315469"/>
    </source>
</evidence>
<dbReference type="EMBL" id="VHJB01000022">
    <property type="protein sequence ID" value="TPV43009.1"/>
    <property type="molecule type" value="Genomic_DNA"/>
</dbReference>
<keyword evidence="2" id="KW-1185">Reference proteome</keyword>
<accession>A0ABY2ZNW1</accession>
<reference evidence="1 2" key="1">
    <citation type="submission" date="2019-06" db="EMBL/GenBank/DDBJ databases">
        <title>Taxogenomics and systematics of the genus Pantoea.</title>
        <authorList>
            <person name="Tambong J.T."/>
        </authorList>
    </citation>
    <scope>NUCLEOTIDE SEQUENCE [LARGE SCALE GENOMIC DNA]</scope>
    <source>
        <strain evidence="1 2">LMG 24197</strain>
    </source>
</reference>
<dbReference type="RefSeq" id="WP_140915511.1">
    <property type="nucleotide sequence ID" value="NZ_JBBCNG010000004.1"/>
</dbReference>
<comment type="caution">
    <text evidence="1">The sequence shown here is derived from an EMBL/GenBank/DDBJ whole genome shotgun (WGS) entry which is preliminary data.</text>
</comment>
<protein>
    <submittedName>
        <fullName evidence="1">Tail fiber assembly protein</fullName>
    </submittedName>
</protein>
<organism evidence="1 2">
    <name type="scientific">Pantoea eucalypti</name>
    <dbReference type="NCBI Taxonomy" id="470933"/>
    <lineage>
        <taxon>Bacteria</taxon>
        <taxon>Pseudomonadati</taxon>
        <taxon>Pseudomonadota</taxon>
        <taxon>Gammaproteobacteria</taxon>
        <taxon>Enterobacterales</taxon>
        <taxon>Erwiniaceae</taxon>
        <taxon>Pantoea</taxon>
    </lineage>
</organism>